<dbReference type="EMBL" id="LIRS01000119">
    <property type="protein sequence ID" value="KOY24691.1"/>
    <property type="molecule type" value="Genomic_DNA"/>
</dbReference>
<feature type="region of interest" description="Disordered" evidence="1">
    <location>
        <begin position="348"/>
        <end position="385"/>
    </location>
</feature>
<feature type="region of interest" description="Disordered" evidence="1">
    <location>
        <begin position="71"/>
        <end position="149"/>
    </location>
</feature>
<sequence length="906" mass="96792">MDRNQQEVDLSLVVDAVKRASDKELTVLSEISRKLDGKTLPTSQQKAVLAVDTKGIEKAVTKGVSNASLNVSTIPSINPQKGLKQQSSGTPKPSATKTKRTGEIELSFAPSQPAETQAKPDSKAIEQSSSVSGVKSIADTLKSEDAREPVKQAPVVVNVEAPESNSERLDTSILDDVPEKLEKAVSDALAEFEGYWEDANGKLRRSDGRYASKQEQSAYKNAQQTALERQIEKQTDTEKESQNVFAKVATSLKQLAINNVKEFLQEENDATDAAGAAAGGSFFYSAKELYHLGQDAKEALDDVTEKATSTKDKLKESKLGRLFTRGKQAPEADSQAVTAIETVSHEQLSATKDSFETSHSTQITSSDRPNRDGARGNVPVNLVGSDSSRISTASEIKSTKEQSYRANMLEVLHESSADRERQFDDVLDKLDDLISATKAVANDGQGGLLDLAGDMFERRRGRAGGHTGRKAGGKRGRIKSVMSGIGSKASNVANKGVSMAGAAFKGMSKIGSVAGKAIPFLAPALMAYDAFSGFTDQDKQKETFNLKDGQEATTGQKSSMALANALDLGGLVSGGAGLLGSALGAFGFDGAKEALTFDSGDMAKGIYKLFGGEIEGETTAKSSKFESETNHSKSERAQSEKEEHLKSAEAYHTAKASNDSQAMRELDAKNSIQVTSQEASQKASEQGISYKEAYLAVEREKRISQDKRVQVANETGMDMSGMVEHPELGQVYSPDKKAEEVAAVDAEIKRRKEAEAVAALTKAANNTQTNSVTTASHESSINTELSNQKTDTQSVVKVDTENTSNKTVATQSSIQRNERVSELQAQAAMKDLKESGKPQTVELSKHSLDAIGRAVSGSDATKPTTIFAAPSSSSSKDKPASSTKASGSIPLNFDDRSLQRQSADME</sequence>
<evidence type="ECO:0000313" key="3">
    <source>
        <dbReference type="Proteomes" id="UP000037697"/>
    </source>
</evidence>
<feature type="region of interest" description="Disordered" evidence="1">
    <location>
        <begin position="761"/>
        <end position="822"/>
    </location>
</feature>
<dbReference type="RefSeq" id="WP_053304315.1">
    <property type="nucleotide sequence ID" value="NZ_LIRS01000119.1"/>
</dbReference>
<feature type="region of interest" description="Disordered" evidence="1">
    <location>
        <begin position="854"/>
        <end position="906"/>
    </location>
</feature>
<dbReference type="Proteomes" id="UP000037697">
    <property type="component" value="Unassembled WGS sequence"/>
</dbReference>
<comment type="caution">
    <text evidence="2">The sequence shown here is derived from an EMBL/GenBank/DDBJ whole genome shotgun (WGS) entry which is preliminary data.</text>
</comment>
<reference evidence="2 3" key="1">
    <citation type="submission" date="2015-07" db="EMBL/GenBank/DDBJ databases">
        <title>Foodborne Vibrio parahaemolyticus Isolates.</title>
        <authorList>
            <person name="Ronholm J."/>
            <person name="Petronella N."/>
            <person name="Kenwell R."/>
            <person name="Banerjee S."/>
        </authorList>
    </citation>
    <scope>NUCLEOTIDE SEQUENCE [LARGE SCALE GENOMIC DNA]</scope>
    <source>
        <strain evidence="2 3">HS-06-05</strain>
    </source>
</reference>
<feature type="region of interest" description="Disordered" evidence="1">
    <location>
        <begin position="620"/>
        <end position="662"/>
    </location>
</feature>
<proteinExistence type="predicted"/>
<feature type="compositionally biased region" description="Low complexity" evidence="1">
    <location>
        <begin position="863"/>
        <end position="886"/>
    </location>
</feature>
<organism evidence="2 3">
    <name type="scientific">Vibrio parahaemolyticus</name>
    <dbReference type="NCBI Taxonomy" id="670"/>
    <lineage>
        <taxon>Bacteria</taxon>
        <taxon>Pseudomonadati</taxon>
        <taxon>Pseudomonadota</taxon>
        <taxon>Gammaproteobacteria</taxon>
        <taxon>Vibrionales</taxon>
        <taxon>Vibrionaceae</taxon>
        <taxon>Vibrio</taxon>
    </lineage>
</organism>
<dbReference type="AlphaFoldDB" id="A0AAW3IT17"/>
<evidence type="ECO:0000313" key="2">
    <source>
        <dbReference type="EMBL" id="KOY24691.1"/>
    </source>
</evidence>
<name>A0AAW3IT17_VIBPH</name>
<protein>
    <submittedName>
        <fullName evidence="2">Uncharacterized protein</fullName>
    </submittedName>
</protein>
<evidence type="ECO:0000256" key="1">
    <source>
        <dbReference type="SAM" id="MobiDB-lite"/>
    </source>
</evidence>
<feature type="compositionally biased region" description="Polar residues" evidence="1">
    <location>
        <begin position="348"/>
        <end position="367"/>
    </location>
</feature>
<feature type="compositionally biased region" description="Polar residues" evidence="1">
    <location>
        <begin position="71"/>
        <end position="96"/>
    </location>
</feature>
<feature type="compositionally biased region" description="Basic and acidic residues" evidence="1">
    <location>
        <begin position="623"/>
        <end position="649"/>
    </location>
</feature>
<accession>A0AAW3IT17</accession>
<feature type="compositionally biased region" description="Polar residues" evidence="1">
    <location>
        <begin position="768"/>
        <end position="815"/>
    </location>
</feature>
<gene>
    <name evidence="2" type="ORF">ACX05_20775</name>
</gene>